<dbReference type="AlphaFoldDB" id="A0A5M6ZEH6"/>
<feature type="compositionally biased region" description="Pro residues" evidence="1">
    <location>
        <begin position="202"/>
        <end position="232"/>
    </location>
</feature>
<dbReference type="Proteomes" id="UP000325122">
    <property type="component" value="Unassembled WGS sequence"/>
</dbReference>
<keyword evidence="2" id="KW-0812">Transmembrane</keyword>
<dbReference type="InterPro" id="IPR012495">
    <property type="entry name" value="TadE-like_dom"/>
</dbReference>
<evidence type="ECO:0000259" key="3">
    <source>
        <dbReference type="Pfam" id="PF07811"/>
    </source>
</evidence>
<gene>
    <name evidence="4" type="ORF">F1654_10275</name>
</gene>
<evidence type="ECO:0000313" key="5">
    <source>
        <dbReference type="Proteomes" id="UP000325122"/>
    </source>
</evidence>
<protein>
    <submittedName>
        <fullName evidence="4">Pilus assembly protein</fullName>
    </submittedName>
</protein>
<keyword evidence="2" id="KW-1133">Transmembrane helix</keyword>
<evidence type="ECO:0000256" key="2">
    <source>
        <dbReference type="SAM" id="Phobius"/>
    </source>
</evidence>
<name>A0A5M6ZEH6_9PROT</name>
<reference evidence="4 5" key="1">
    <citation type="submission" date="2019-09" db="EMBL/GenBank/DDBJ databases">
        <authorList>
            <person name="Kevbrin V."/>
            <person name="Grouzdev D.S."/>
        </authorList>
    </citation>
    <scope>NUCLEOTIDE SEQUENCE [LARGE SCALE GENOMIC DNA]</scope>
    <source>
        <strain evidence="4 5">G-192</strain>
    </source>
</reference>
<feature type="domain" description="TadE-like" evidence="3">
    <location>
        <begin position="20"/>
        <end position="59"/>
    </location>
</feature>
<dbReference type="EMBL" id="VWOJ01000003">
    <property type="protein sequence ID" value="KAA5802217.1"/>
    <property type="molecule type" value="Genomic_DNA"/>
</dbReference>
<feature type="region of interest" description="Disordered" evidence="1">
    <location>
        <begin position="171"/>
        <end position="242"/>
    </location>
</feature>
<feature type="transmembrane region" description="Helical" evidence="2">
    <location>
        <begin position="21"/>
        <end position="40"/>
    </location>
</feature>
<keyword evidence="5" id="KW-1185">Reference proteome</keyword>
<organism evidence="4 5">
    <name type="scientific">Alkalicaulis satelles</name>
    <dbReference type="NCBI Taxonomy" id="2609175"/>
    <lineage>
        <taxon>Bacteria</taxon>
        <taxon>Pseudomonadati</taxon>
        <taxon>Pseudomonadota</taxon>
        <taxon>Alphaproteobacteria</taxon>
        <taxon>Maricaulales</taxon>
        <taxon>Maricaulaceae</taxon>
        <taxon>Alkalicaulis</taxon>
    </lineage>
</organism>
<evidence type="ECO:0000313" key="4">
    <source>
        <dbReference type="EMBL" id="KAA5802217.1"/>
    </source>
</evidence>
<dbReference type="Pfam" id="PF07811">
    <property type="entry name" value="TadE"/>
    <property type="match status" value="1"/>
</dbReference>
<proteinExistence type="predicted"/>
<sequence>MLATLARIFSPGRFVRDRRGVSAVEFALIAPLLIGLYLGAAQLTLALSADRKVSGAALIVADLAAQRDTITNAEIADYFAAGRAMTAPFDGSGMALRISSVRMDENGQIFLDWSVAEGMDPSAVAPSLPANLLAPGGSVIVVDAQMPFKTSFGDLFGSPVSLSDTAWLRPRRTGHVTNTSEPTGGVDAPPTELLPDPEPEPQPEPQPQPEPEPEPAPPPESEPEPSPPPAHCPPGHRRQGRC</sequence>
<dbReference type="RefSeq" id="WP_150023468.1">
    <property type="nucleotide sequence ID" value="NZ_VWOJ01000003.1"/>
</dbReference>
<keyword evidence="2" id="KW-0472">Membrane</keyword>
<evidence type="ECO:0000256" key="1">
    <source>
        <dbReference type="SAM" id="MobiDB-lite"/>
    </source>
</evidence>
<comment type="caution">
    <text evidence="4">The sequence shown here is derived from an EMBL/GenBank/DDBJ whole genome shotgun (WGS) entry which is preliminary data.</text>
</comment>
<accession>A0A5M6ZEH6</accession>